<dbReference type="Gene3D" id="1.10.443.10">
    <property type="entry name" value="Intergrase catalytic core"/>
    <property type="match status" value="1"/>
</dbReference>
<dbReference type="SUPFAM" id="SSF56349">
    <property type="entry name" value="DNA breaking-rejoining enzymes"/>
    <property type="match status" value="1"/>
</dbReference>
<dbReference type="InterPro" id="IPR013762">
    <property type="entry name" value="Integrase-like_cat_sf"/>
</dbReference>
<evidence type="ECO:0000256" key="2">
    <source>
        <dbReference type="ARBA" id="ARBA00022908"/>
    </source>
</evidence>
<dbReference type="PANTHER" id="PTHR30349">
    <property type="entry name" value="PHAGE INTEGRASE-RELATED"/>
    <property type="match status" value="1"/>
</dbReference>
<dbReference type="GO" id="GO:0015074">
    <property type="term" value="P:DNA integration"/>
    <property type="evidence" value="ECO:0007669"/>
    <property type="project" value="UniProtKB-KW"/>
</dbReference>
<dbReference type="EMBL" id="AJAT01000007">
    <property type="protein sequence ID" value="EOL48868.1"/>
    <property type="molecule type" value="Genomic_DNA"/>
</dbReference>
<dbReference type="eggNOG" id="COG0582">
    <property type="taxonomic scope" value="Bacteria"/>
</dbReference>
<dbReference type="InterPro" id="IPR004107">
    <property type="entry name" value="Integrase_SAM-like_N"/>
</dbReference>
<name>R3U615_9ENTE</name>
<dbReference type="CDD" id="cd01189">
    <property type="entry name" value="INT_ICEBs1_C_like"/>
    <property type="match status" value="1"/>
</dbReference>
<keyword evidence="3 5" id="KW-0238">DNA-binding</keyword>
<gene>
    <name evidence="9" type="ORF">UC3_00419</name>
    <name evidence="8" type="ORF">UC3_03581</name>
</gene>
<dbReference type="EMBL" id="AJAT01000024">
    <property type="protein sequence ID" value="EOL40592.1"/>
    <property type="molecule type" value="Genomic_DNA"/>
</dbReference>
<evidence type="ECO:0000313" key="8">
    <source>
        <dbReference type="EMBL" id="EOL40592.1"/>
    </source>
</evidence>
<evidence type="ECO:0000259" key="7">
    <source>
        <dbReference type="PROSITE" id="PS51900"/>
    </source>
</evidence>
<dbReference type="RefSeq" id="WP_010767094.1">
    <property type="nucleotide sequence ID" value="NZ_ASWE01000004.1"/>
</dbReference>
<dbReference type="HOGENOM" id="CLU_027562_17_1_9"/>
<feature type="domain" description="Core-binding (CB)" evidence="7">
    <location>
        <begin position="65"/>
        <end position="146"/>
    </location>
</feature>
<dbReference type="AlphaFoldDB" id="R3U615"/>
<accession>R3U615</accession>
<dbReference type="Pfam" id="PF00589">
    <property type="entry name" value="Phage_integrase"/>
    <property type="match status" value="1"/>
</dbReference>
<protein>
    <recommendedName>
        <fullName evidence="11">Tyr recombinase domain-containing protein</fullName>
    </recommendedName>
</protein>
<keyword evidence="10" id="KW-1185">Reference proteome</keyword>
<dbReference type="Pfam" id="PF14659">
    <property type="entry name" value="Phage_int_SAM_3"/>
    <property type="match status" value="1"/>
</dbReference>
<dbReference type="InterPro" id="IPR050090">
    <property type="entry name" value="Tyrosine_recombinase_XerCD"/>
</dbReference>
<keyword evidence="4" id="KW-0233">DNA recombination</keyword>
<dbReference type="STRING" id="154621.RV11_GL003066"/>
<evidence type="ECO:0000256" key="3">
    <source>
        <dbReference type="ARBA" id="ARBA00023125"/>
    </source>
</evidence>
<sequence>MKRGENIYKRKDGRWEGRYIKGKNELGKTKYGYVYGRSYQEAQRKLYPLKLKYFAIREIRGSTTLPFDVLATYWLKDQLETVKPSTYASYQYKLTHYVSPIIGRIPLNELTRLDGQQLIWTLRKTLQISTIQIIMGIVKACLNYAQEIGYLENNPFRFVKLPKKRKEKVRALKRSEQKTLMKVAVEEEKNHGLTTITALLTGMRIGELAALKWTDIDFDENIISVSHTYQRINLEKGTKKTQLLYNSAKTEGSARVIPLGQTLKQLLLTHAEKKESAIFVFGKGETATEPRTLTYHFNRIRKKANLPDVHFHQLRHTFATRCLEVSKNISSVSAVMGHASTQMTLDVYGDSMIETRLDMLEKMEACLA</sequence>
<dbReference type="InterPro" id="IPR002104">
    <property type="entry name" value="Integrase_catalytic"/>
</dbReference>
<dbReference type="GO" id="GO:0003677">
    <property type="term" value="F:DNA binding"/>
    <property type="evidence" value="ECO:0007669"/>
    <property type="project" value="UniProtKB-UniRule"/>
</dbReference>
<reference evidence="9 10" key="1">
    <citation type="submission" date="2013-02" db="EMBL/GenBank/DDBJ databases">
        <title>The Genome Sequence of Enterococcus phoeniculicola BAA-412.</title>
        <authorList>
            <consortium name="The Broad Institute Genome Sequencing Platform"/>
            <consortium name="The Broad Institute Genome Sequencing Center for Infectious Disease"/>
            <person name="Earl A.M."/>
            <person name="Gilmore M.S."/>
            <person name="Lebreton F."/>
            <person name="Walker B."/>
            <person name="Young S.K."/>
            <person name="Zeng Q."/>
            <person name="Gargeya S."/>
            <person name="Fitzgerald M."/>
            <person name="Haas B."/>
            <person name="Abouelleil A."/>
            <person name="Alvarado L."/>
            <person name="Arachchi H.M."/>
            <person name="Berlin A.M."/>
            <person name="Chapman S.B."/>
            <person name="Dewar J."/>
            <person name="Goldberg J."/>
            <person name="Griggs A."/>
            <person name="Gujja S."/>
            <person name="Hansen M."/>
            <person name="Howarth C."/>
            <person name="Imamovic A."/>
            <person name="Larimer J."/>
            <person name="McCowan C."/>
            <person name="Murphy C."/>
            <person name="Neiman D."/>
            <person name="Pearson M."/>
            <person name="Priest M."/>
            <person name="Roberts A."/>
            <person name="Saif S."/>
            <person name="Shea T."/>
            <person name="Sisk P."/>
            <person name="Sykes S."/>
            <person name="Wortman J."/>
            <person name="Nusbaum C."/>
            <person name="Birren B."/>
        </authorList>
    </citation>
    <scope>NUCLEOTIDE SEQUENCE [LARGE SCALE GENOMIC DNA]</scope>
    <source>
        <strain evidence="9 10">ATCC BAA-412</strain>
    </source>
</reference>
<evidence type="ECO:0000313" key="9">
    <source>
        <dbReference type="EMBL" id="EOL48868.1"/>
    </source>
</evidence>
<dbReference type="PANTHER" id="PTHR30349:SF64">
    <property type="entry name" value="PROPHAGE INTEGRASE INTD-RELATED"/>
    <property type="match status" value="1"/>
</dbReference>
<evidence type="ECO:0000256" key="5">
    <source>
        <dbReference type="PROSITE-ProRule" id="PRU01248"/>
    </source>
</evidence>
<keyword evidence="2" id="KW-0229">DNA integration</keyword>
<dbReference type="Proteomes" id="UP000013785">
    <property type="component" value="Unassembled WGS sequence"/>
</dbReference>
<evidence type="ECO:0000256" key="4">
    <source>
        <dbReference type="ARBA" id="ARBA00023172"/>
    </source>
</evidence>
<proteinExistence type="inferred from homology"/>
<evidence type="ECO:0000259" key="6">
    <source>
        <dbReference type="PROSITE" id="PS51898"/>
    </source>
</evidence>
<dbReference type="OrthoDB" id="9785687at2"/>
<dbReference type="Gene3D" id="1.10.150.130">
    <property type="match status" value="1"/>
</dbReference>
<evidence type="ECO:0000256" key="1">
    <source>
        <dbReference type="ARBA" id="ARBA00008857"/>
    </source>
</evidence>
<dbReference type="InterPro" id="IPR044068">
    <property type="entry name" value="CB"/>
</dbReference>
<dbReference type="InterPro" id="IPR010998">
    <property type="entry name" value="Integrase_recombinase_N"/>
</dbReference>
<comment type="caution">
    <text evidence="9">The sequence shown here is derived from an EMBL/GenBank/DDBJ whole genome shotgun (WGS) entry which is preliminary data.</text>
</comment>
<feature type="domain" description="Tyr recombinase" evidence="6">
    <location>
        <begin position="167"/>
        <end position="364"/>
    </location>
</feature>
<organism evidence="9 10">
    <name type="scientific">Enterococcus phoeniculicola ATCC BAA-412</name>
    <dbReference type="NCBI Taxonomy" id="1158610"/>
    <lineage>
        <taxon>Bacteria</taxon>
        <taxon>Bacillati</taxon>
        <taxon>Bacillota</taxon>
        <taxon>Bacilli</taxon>
        <taxon>Lactobacillales</taxon>
        <taxon>Enterococcaceae</taxon>
        <taxon>Enterococcus</taxon>
    </lineage>
</organism>
<dbReference type="PROSITE" id="PS51898">
    <property type="entry name" value="TYR_RECOMBINASE"/>
    <property type="match status" value="1"/>
</dbReference>
<dbReference type="PROSITE" id="PS51900">
    <property type="entry name" value="CB"/>
    <property type="match status" value="1"/>
</dbReference>
<comment type="similarity">
    <text evidence="1">Belongs to the 'phage' integrase family.</text>
</comment>
<dbReference type="PATRIC" id="fig|1158610.3.peg.3583"/>
<evidence type="ECO:0008006" key="11">
    <source>
        <dbReference type="Google" id="ProtNLM"/>
    </source>
</evidence>
<dbReference type="InterPro" id="IPR011010">
    <property type="entry name" value="DNA_brk_join_enz"/>
</dbReference>
<evidence type="ECO:0000313" key="10">
    <source>
        <dbReference type="Proteomes" id="UP000013785"/>
    </source>
</evidence>
<dbReference type="GO" id="GO:0006310">
    <property type="term" value="P:DNA recombination"/>
    <property type="evidence" value="ECO:0007669"/>
    <property type="project" value="UniProtKB-KW"/>
</dbReference>